<dbReference type="EMBL" id="QGHA01000001">
    <property type="protein sequence ID" value="PWK79773.1"/>
    <property type="molecule type" value="Genomic_DNA"/>
</dbReference>
<keyword evidence="2" id="KW-1185">Reference proteome</keyword>
<comment type="caution">
    <text evidence="1">The sequence shown here is derived from an EMBL/GenBank/DDBJ whole genome shotgun (WGS) entry which is preliminary data.</text>
</comment>
<gene>
    <name evidence="1" type="ORF">LX99_00233</name>
</gene>
<dbReference type="Proteomes" id="UP000245678">
    <property type="component" value="Unassembled WGS sequence"/>
</dbReference>
<name>A0A316HI14_9SPHI</name>
<protein>
    <submittedName>
        <fullName evidence="1">Uncharacterized protein</fullName>
    </submittedName>
</protein>
<evidence type="ECO:0000313" key="1">
    <source>
        <dbReference type="EMBL" id="PWK79773.1"/>
    </source>
</evidence>
<reference evidence="1 2" key="1">
    <citation type="submission" date="2018-05" db="EMBL/GenBank/DDBJ databases">
        <title>Genomic Encyclopedia of Archaeal and Bacterial Type Strains, Phase II (KMG-II): from individual species to whole genera.</title>
        <authorList>
            <person name="Goeker M."/>
        </authorList>
    </citation>
    <scope>NUCLEOTIDE SEQUENCE [LARGE SCALE GENOMIC DNA]</scope>
    <source>
        <strain evidence="1 2">DSM 19975</strain>
    </source>
</reference>
<organism evidence="1 2">
    <name type="scientific">Mucilaginibacter oryzae</name>
    <dbReference type="NCBI Taxonomy" id="468058"/>
    <lineage>
        <taxon>Bacteria</taxon>
        <taxon>Pseudomonadati</taxon>
        <taxon>Bacteroidota</taxon>
        <taxon>Sphingobacteriia</taxon>
        <taxon>Sphingobacteriales</taxon>
        <taxon>Sphingobacteriaceae</taxon>
        <taxon>Mucilaginibacter</taxon>
    </lineage>
</organism>
<sequence>MLELGVDVKKTFSFVKNYTRGRFKPNTLAIVTIFSRRNTLIPFRQSKIKSIYVKACFSIG</sequence>
<proteinExistence type="predicted"/>
<evidence type="ECO:0000313" key="2">
    <source>
        <dbReference type="Proteomes" id="UP000245678"/>
    </source>
</evidence>
<accession>A0A316HI14</accession>
<dbReference type="AlphaFoldDB" id="A0A316HI14"/>